<evidence type="ECO:0000313" key="6">
    <source>
        <dbReference type="EMBL" id="MBB3940256.1"/>
    </source>
</evidence>
<dbReference type="PANTHER" id="PTHR42847:SF9">
    <property type="entry name" value="BLL6451 PROTEIN"/>
    <property type="match status" value="1"/>
</dbReference>
<dbReference type="GO" id="GO:0046306">
    <property type="term" value="P:alkanesulfonate catabolic process"/>
    <property type="evidence" value="ECO:0007669"/>
    <property type="project" value="TreeGrafter"/>
</dbReference>
<dbReference type="PANTHER" id="PTHR42847">
    <property type="entry name" value="ALKANESULFONATE MONOOXYGENASE"/>
    <property type="match status" value="1"/>
</dbReference>
<name>A0A7W6C677_9SPHN</name>
<dbReference type="Gene3D" id="3.20.20.30">
    <property type="entry name" value="Luciferase-like domain"/>
    <property type="match status" value="1"/>
</dbReference>
<proteinExistence type="predicted"/>
<dbReference type="EC" id="1.14.14.5" evidence="6"/>
<sequence>MSVKFIGYIGFNNTSEVHSGVRQRALDIDYVNAAAKAQEAGGFDRVLIPFGSNSPESQLVAAHAAAITTRLGFLVAHRPGFTQPTLAARQLATLDQLSGGRVAVHIITGGADDEMARDGDVGVSKAERYARTDEYLDILRQEWTAAEPFDHKGRWYEARGAHSLIKPQNLPVFFGGSSPEAIEVAGRHADVYALWGETIEQVQDAVRQVRRSAQRFGRDPGFSLSLRPVIADTEEAAWKKADDIVEQVRANREAAGLPISGHRPANAGSLRLLETAQAGRRDTRLWTGVAALTGAQGNSTGLVGTPEQVAAGMLDYYDIGIDHFLIRGFEPLDDAVDYGRELIPLVRAKVAEREGRPIALAG</sequence>
<organism evidence="6 7">
    <name type="scientific">Novosphingobium fluoreni</name>
    <dbReference type="NCBI Taxonomy" id="1391222"/>
    <lineage>
        <taxon>Bacteria</taxon>
        <taxon>Pseudomonadati</taxon>
        <taxon>Pseudomonadota</taxon>
        <taxon>Alphaproteobacteria</taxon>
        <taxon>Sphingomonadales</taxon>
        <taxon>Sphingomonadaceae</taxon>
        <taxon>Novosphingobium</taxon>
    </lineage>
</organism>
<accession>A0A7W6C677</accession>
<dbReference type="SUPFAM" id="SSF51679">
    <property type="entry name" value="Bacterial luciferase-like"/>
    <property type="match status" value="1"/>
</dbReference>
<dbReference type="Pfam" id="PF00296">
    <property type="entry name" value="Bac_luciferase"/>
    <property type="match status" value="1"/>
</dbReference>
<dbReference type="AlphaFoldDB" id="A0A7W6C677"/>
<gene>
    <name evidence="6" type="ORF">GGR39_001913</name>
</gene>
<evidence type="ECO:0000256" key="4">
    <source>
        <dbReference type="ARBA" id="ARBA00023033"/>
    </source>
</evidence>
<evidence type="ECO:0000256" key="1">
    <source>
        <dbReference type="ARBA" id="ARBA00022630"/>
    </source>
</evidence>
<feature type="domain" description="Luciferase-like" evidence="5">
    <location>
        <begin position="13"/>
        <end position="323"/>
    </location>
</feature>
<evidence type="ECO:0000313" key="7">
    <source>
        <dbReference type="Proteomes" id="UP000561459"/>
    </source>
</evidence>
<dbReference type="InterPro" id="IPR036661">
    <property type="entry name" value="Luciferase-like_sf"/>
</dbReference>
<keyword evidence="4 6" id="KW-0503">Monooxygenase</keyword>
<dbReference type="InterPro" id="IPR011251">
    <property type="entry name" value="Luciferase-like_dom"/>
</dbReference>
<keyword evidence="2" id="KW-0288">FMN</keyword>
<dbReference type="CDD" id="cd01094">
    <property type="entry name" value="Alkanesulfonate_monoxygenase"/>
    <property type="match status" value="1"/>
</dbReference>
<reference evidence="6 7" key="1">
    <citation type="submission" date="2020-08" db="EMBL/GenBank/DDBJ databases">
        <title>Genomic Encyclopedia of Type Strains, Phase IV (KMG-IV): sequencing the most valuable type-strain genomes for metagenomic binning, comparative biology and taxonomic classification.</title>
        <authorList>
            <person name="Goeker M."/>
        </authorList>
    </citation>
    <scope>NUCLEOTIDE SEQUENCE [LARGE SCALE GENOMIC DNA]</scope>
    <source>
        <strain evidence="6 7">DSM 27568</strain>
    </source>
</reference>
<evidence type="ECO:0000256" key="2">
    <source>
        <dbReference type="ARBA" id="ARBA00022643"/>
    </source>
</evidence>
<keyword evidence="1" id="KW-0285">Flavoprotein</keyword>
<evidence type="ECO:0000259" key="5">
    <source>
        <dbReference type="Pfam" id="PF00296"/>
    </source>
</evidence>
<protein>
    <submittedName>
        <fullName evidence="6">Alkanesulfonate monooxygenase</fullName>
        <ecNumber evidence="6">1.14.14.5</ecNumber>
    </submittedName>
</protein>
<dbReference type="Proteomes" id="UP000561459">
    <property type="component" value="Unassembled WGS sequence"/>
</dbReference>
<keyword evidence="7" id="KW-1185">Reference proteome</keyword>
<dbReference type="RefSeq" id="WP_183616915.1">
    <property type="nucleotide sequence ID" value="NZ_JACIDY010000004.1"/>
</dbReference>
<dbReference type="GO" id="GO:0008726">
    <property type="term" value="F:alkanesulfonate monooxygenase activity"/>
    <property type="evidence" value="ECO:0007669"/>
    <property type="project" value="UniProtKB-EC"/>
</dbReference>
<dbReference type="InterPro" id="IPR050172">
    <property type="entry name" value="SsuD_RutA_monooxygenase"/>
</dbReference>
<dbReference type="EMBL" id="JACIDY010000004">
    <property type="protein sequence ID" value="MBB3940256.1"/>
    <property type="molecule type" value="Genomic_DNA"/>
</dbReference>
<evidence type="ECO:0000256" key="3">
    <source>
        <dbReference type="ARBA" id="ARBA00023002"/>
    </source>
</evidence>
<comment type="caution">
    <text evidence="6">The sequence shown here is derived from an EMBL/GenBank/DDBJ whole genome shotgun (WGS) entry which is preliminary data.</text>
</comment>
<keyword evidence="3 6" id="KW-0560">Oxidoreductase</keyword>